<dbReference type="RefSeq" id="WP_417923636.1">
    <property type="nucleotide sequence ID" value="NZ_JBHSFS010000014.1"/>
</dbReference>
<evidence type="ECO:0000256" key="1">
    <source>
        <dbReference type="SAM" id="MobiDB-lite"/>
    </source>
</evidence>
<name>A0ABV9BR58_9ACTN</name>
<dbReference type="EMBL" id="JBHSFS010000014">
    <property type="protein sequence ID" value="MFC4516547.1"/>
    <property type="molecule type" value="Genomic_DNA"/>
</dbReference>
<organism evidence="2 3">
    <name type="scientific">Streptomyces ehimensis</name>
    <dbReference type="NCBI Taxonomy" id="68195"/>
    <lineage>
        <taxon>Bacteria</taxon>
        <taxon>Bacillati</taxon>
        <taxon>Actinomycetota</taxon>
        <taxon>Actinomycetes</taxon>
        <taxon>Kitasatosporales</taxon>
        <taxon>Streptomycetaceae</taxon>
        <taxon>Streptomyces</taxon>
    </lineage>
</organism>
<feature type="region of interest" description="Disordered" evidence="1">
    <location>
        <begin position="1"/>
        <end position="35"/>
    </location>
</feature>
<dbReference type="Proteomes" id="UP001595990">
    <property type="component" value="Unassembled WGS sequence"/>
</dbReference>
<feature type="region of interest" description="Disordered" evidence="1">
    <location>
        <begin position="126"/>
        <end position="156"/>
    </location>
</feature>
<keyword evidence="3" id="KW-1185">Reference proteome</keyword>
<protein>
    <submittedName>
        <fullName evidence="2">Uncharacterized protein</fullName>
    </submittedName>
</protein>
<gene>
    <name evidence="2" type="ORF">ACFPEN_26900</name>
</gene>
<evidence type="ECO:0000313" key="3">
    <source>
        <dbReference type="Proteomes" id="UP001595990"/>
    </source>
</evidence>
<sequence>MPDLEDFPEYRPVGEQQGAGLLLPIDDGKMPHDRAQRKHIERLDRLLTDAFTEDGNTGTRRVGNARDELKRFWVRPGGVDWEALHDRVRRAMNYAGMPAVLAEVFGTAEGRAALPDGGGFRVRGFGGTAAPAGAAAGHRRKPRSGGSGSSGARRAR</sequence>
<evidence type="ECO:0000313" key="2">
    <source>
        <dbReference type="EMBL" id="MFC4516547.1"/>
    </source>
</evidence>
<reference evidence="3" key="1">
    <citation type="journal article" date="2019" name="Int. J. Syst. Evol. Microbiol.">
        <title>The Global Catalogue of Microorganisms (GCM) 10K type strain sequencing project: providing services to taxonomists for standard genome sequencing and annotation.</title>
        <authorList>
            <consortium name="The Broad Institute Genomics Platform"/>
            <consortium name="The Broad Institute Genome Sequencing Center for Infectious Disease"/>
            <person name="Wu L."/>
            <person name="Ma J."/>
        </authorList>
    </citation>
    <scope>NUCLEOTIDE SEQUENCE [LARGE SCALE GENOMIC DNA]</scope>
    <source>
        <strain evidence="3">CECT 8064</strain>
    </source>
</reference>
<comment type="caution">
    <text evidence="2">The sequence shown here is derived from an EMBL/GenBank/DDBJ whole genome shotgun (WGS) entry which is preliminary data.</text>
</comment>
<proteinExistence type="predicted"/>
<accession>A0ABV9BR58</accession>